<protein>
    <submittedName>
        <fullName evidence="2">Uncharacterized protein</fullName>
    </submittedName>
</protein>
<organism evidence="2 3">
    <name type="scientific">Rhodoferax antarcticus ANT.BR</name>
    <dbReference type="NCBI Taxonomy" id="1111071"/>
    <lineage>
        <taxon>Bacteria</taxon>
        <taxon>Pseudomonadati</taxon>
        <taxon>Pseudomonadota</taxon>
        <taxon>Betaproteobacteria</taxon>
        <taxon>Burkholderiales</taxon>
        <taxon>Comamonadaceae</taxon>
        <taxon>Rhodoferax</taxon>
    </lineage>
</organism>
<dbReference type="EMBL" id="MSYM01000011">
    <property type="protein sequence ID" value="OLP06894.1"/>
    <property type="molecule type" value="Genomic_DNA"/>
</dbReference>
<proteinExistence type="predicted"/>
<dbReference type="AlphaFoldDB" id="A0A1Q8YFR9"/>
<accession>A0A1Q8YFR9</accession>
<evidence type="ECO:0000256" key="1">
    <source>
        <dbReference type="SAM" id="MobiDB-lite"/>
    </source>
</evidence>
<name>A0A1Q8YFR9_9BURK</name>
<dbReference type="Proteomes" id="UP000185911">
    <property type="component" value="Unassembled WGS sequence"/>
</dbReference>
<feature type="compositionally biased region" description="Polar residues" evidence="1">
    <location>
        <begin position="1"/>
        <end position="19"/>
    </location>
</feature>
<evidence type="ECO:0000313" key="3">
    <source>
        <dbReference type="Proteomes" id="UP000185911"/>
    </source>
</evidence>
<comment type="caution">
    <text evidence="2">The sequence shown here is derived from an EMBL/GenBank/DDBJ whole genome shotgun (WGS) entry which is preliminary data.</text>
</comment>
<evidence type="ECO:0000313" key="2">
    <source>
        <dbReference type="EMBL" id="OLP06894.1"/>
    </source>
</evidence>
<keyword evidence="3" id="KW-1185">Reference proteome</keyword>
<sequence>MRPTKQHLQTPPDTLTAEPQTLPAEPLDPDEFAEISVAANNYKLNSISRFTYKG</sequence>
<reference evidence="2 3" key="1">
    <citation type="submission" date="2017-01" db="EMBL/GenBank/DDBJ databases">
        <title>Genome sequence of Rhodoferax antarcticus ANT.BR, a psychrophilic purple nonsulfur bacterium from an Antarctic microbial mat.</title>
        <authorList>
            <person name="Baker J."/>
            <person name="Riester C."/>
            <person name="Skinner B."/>
            <person name="Newell A."/>
            <person name="Swingley W."/>
            <person name="Madigan M."/>
            <person name="Jung D."/>
            <person name="Asao M."/>
            <person name="Chen M."/>
            <person name="Loughlin P."/>
            <person name="Pan H."/>
            <person name="Lin S."/>
            <person name="Li N."/>
            <person name="Shaw J."/>
            <person name="Prado M."/>
            <person name="Sherman C."/>
            <person name="Li X."/>
            <person name="Tang J."/>
            <person name="Blankenship R."/>
            <person name="Zhao T."/>
            <person name="Touchman J."/>
            <person name="Sattley M."/>
        </authorList>
    </citation>
    <scope>NUCLEOTIDE SEQUENCE [LARGE SCALE GENOMIC DNA]</scope>
    <source>
        <strain evidence="2 3">ANT.BR</strain>
    </source>
</reference>
<feature type="region of interest" description="Disordered" evidence="1">
    <location>
        <begin position="1"/>
        <end position="27"/>
    </location>
</feature>
<gene>
    <name evidence="2" type="ORF">BLL52_1640</name>
</gene>